<proteinExistence type="inferred from homology"/>
<evidence type="ECO:0000256" key="7">
    <source>
        <dbReference type="ARBA" id="ARBA00039058"/>
    </source>
</evidence>
<dbReference type="RefSeq" id="WP_132542705.1">
    <property type="nucleotide sequence ID" value="NZ_SLWY01000011.1"/>
</dbReference>
<evidence type="ECO:0000313" key="12">
    <source>
        <dbReference type="Proteomes" id="UP000295765"/>
    </source>
</evidence>
<dbReference type="EMBL" id="SLWY01000011">
    <property type="protein sequence ID" value="TCO80917.1"/>
    <property type="molecule type" value="Genomic_DNA"/>
</dbReference>
<dbReference type="SUPFAM" id="SSF55729">
    <property type="entry name" value="Acyl-CoA N-acyltransferases (Nat)"/>
    <property type="match status" value="1"/>
</dbReference>
<comment type="catalytic activity">
    <reaction evidence="10">
        <text>a (3R)-hydroxyacyl-[ACP] + L-ornithine = a lyso-ornithine lipid + holo-[ACP] + H(+)</text>
        <dbReference type="Rhea" id="RHEA:20633"/>
        <dbReference type="Rhea" id="RHEA-COMP:9685"/>
        <dbReference type="Rhea" id="RHEA-COMP:9945"/>
        <dbReference type="ChEBI" id="CHEBI:15378"/>
        <dbReference type="ChEBI" id="CHEBI:46911"/>
        <dbReference type="ChEBI" id="CHEBI:64479"/>
        <dbReference type="ChEBI" id="CHEBI:78827"/>
        <dbReference type="ChEBI" id="CHEBI:138482"/>
        <dbReference type="EC" id="2.3.2.30"/>
    </reaction>
    <physiologicalReaction direction="left-to-right" evidence="10">
        <dbReference type="Rhea" id="RHEA:20634"/>
    </physiologicalReaction>
</comment>
<dbReference type="EC" id="2.3.2.30" evidence="7"/>
<gene>
    <name evidence="11" type="ORF">EV699_111118</name>
</gene>
<keyword evidence="4" id="KW-0443">Lipid metabolism</keyword>
<dbReference type="OrthoDB" id="9787072at2"/>
<dbReference type="GO" id="GO:0043810">
    <property type="term" value="F:ornithine-acyl [acyl carrier protein] N-acyltransferase activity"/>
    <property type="evidence" value="ECO:0007669"/>
    <property type="project" value="UniProtKB-EC"/>
</dbReference>
<comment type="function">
    <text evidence="9">Catalyzes the first step in the biosynthesis of ornithine lipids, which are phosphorus-free membrane lipids. Catalyzes the 3-hydroxyacyl-acyl carrier protein-dependent acylation of ornithine to form lyso-ornithine lipid (LOL).</text>
</comment>
<reference evidence="11 12" key="1">
    <citation type="submission" date="2019-03" db="EMBL/GenBank/DDBJ databases">
        <title>Genomic Encyclopedia of Type Strains, Phase IV (KMG-IV): sequencing the most valuable type-strain genomes for metagenomic binning, comparative biology and taxonomic classification.</title>
        <authorList>
            <person name="Goeker M."/>
        </authorList>
    </citation>
    <scope>NUCLEOTIDE SEQUENCE [LARGE SCALE GENOMIC DNA]</scope>
    <source>
        <strain evidence="11 12">DSM 25287</strain>
    </source>
</reference>
<comment type="similarity">
    <text evidence="6">Belongs to the acetyltransferase family. OlsB subfamily.</text>
</comment>
<evidence type="ECO:0000256" key="4">
    <source>
        <dbReference type="ARBA" id="ARBA00023098"/>
    </source>
</evidence>
<comment type="caution">
    <text evidence="11">The sequence shown here is derived from an EMBL/GenBank/DDBJ whole genome shotgun (WGS) entry which is preliminary data.</text>
</comment>
<evidence type="ECO:0000256" key="5">
    <source>
        <dbReference type="ARBA" id="ARBA00023315"/>
    </source>
</evidence>
<evidence type="ECO:0000256" key="3">
    <source>
        <dbReference type="ARBA" id="ARBA00022679"/>
    </source>
</evidence>
<evidence type="ECO:0000313" key="11">
    <source>
        <dbReference type="EMBL" id="TCO80917.1"/>
    </source>
</evidence>
<sequence>MSASIAVPATPVRAASAAGRATARLQVSLAASDAELRESQRLRYRVFAEEMGARLHNTLPGHDHDALDVYCRHLLVRDGASGELIGSTRILTDASAQAAGGFYSDGEFELAAIRALPGRVMEIGRTCVHRDHRNGATIATLWAGLAAFVAEHGIAYLIGCASVPCADGDARAIYADLAPRHLTPPALRVTPRRALPPTAAPRRDYVLPPLLKAYLRVGAQIGGEPCFDPDFDCADLFIVLDTVNLERRYARHFLGRDA</sequence>
<organism evidence="11 12">
    <name type="scientific">Plasticicumulans lactativorans</name>
    <dbReference type="NCBI Taxonomy" id="1133106"/>
    <lineage>
        <taxon>Bacteria</taxon>
        <taxon>Pseudomonadati</taxon>
        <taxon>Pseudomonadota</taxon>
        <taxon>Gammaproteobacteria</taxon>
        <taxon>Candidatus Competibacteraceae</taxon>
        <taxon>Plasticicumulans</taxon>
    </lineage>
</organism>
<keyword evidence="5 11" id="KW-0012">Acyltransferase</keyword>
<evidence type="ECO:0000256" key="9">
    <source>
        <dbReference type="ARBA" id="ARBA00045724"/>
    </source>
</evidence>
<evidence type="ECO:0000256" key="10">
    <source>
        <dbReference type="ARBA" id="ARBA00047785"/>
    </source>
</evidence>
<dbReference type="PANTHER" id="PTHR37323">
    <property type="entry name" value="GCN5-RELATED N-ACETYLTRANSFERASE"/>
    <property type="match status" value="1"/>
</dbReference>
<comment type="pathway">
    <text evidence="1">Lipid metabolism.</text>
</comment>
<evidence type="ECO:0000256" key="1">
    <source>
        <dbReference type="ARBA" id="ARBA00005189"/>
    </source>
</evidence>
<dbReference type="InterPro" id="IPR016181">
    <property type="entry name" value="Acyl_CoA_acyltransferase"/>
</dbReference>
<dbReference type="Pfam" id="PF13444">
    <property type="entry name" value="Acetyltransf_5"/>
    <property type="match status" value="1"/>
</dbReference>
<evidence type="ECO:0000256" key="8">
    <source>
        <dbReference type="ARBA" id="ARBA00039866"/>
    </source>
</evidence>
<dbReference type="Gene3D" id="3.40.630.30">
    <property type="match status" value="1"/>
</dbReference>
<dbReference type="Proteomes" id="UP000295765">
    <property type="component" value="Unassembled WGS sequence"/>
</dbReference>
<keyword evidence="12" id="KW-1185">Reference proteome</keyword>
<accession>A0A4R2L6L4</accession>
<dbReference type="InterPro" id="IPR052351">
    <property type="entry name" value="Ornithine_N-alpha-AT"/>
</dbReference>
<dbReference type="PANTHER" id="PTHR37323:SF1">
    <property type="entry name" value="L-ORNITHINE N(ALPHA)-ACYLTRANSFERASE"/>
    <property type="match status" value="1"/>
</dbReference>
<keyword evidence="2" id="KW-0444">Lipid biosynthesis</keyword>
<dbReference type="AlphaFoldDB" id="A0A4R2L6L4"/>
<dbReference type="GO" id="GO:0006629">
    <property type="term" value="P:lipid metabolic process"/>
    <property type="evidence" value="ECO:0007669"/>
    <property type="project" value="UniProtKB-KW"/>
</dbReference>
<protein>
    <recommendedName>
        <fullName evidence="8">L-ornithine N(alpha)-acyltransferase</fullName>
        <ecNumber evidence="7">2.3.2.30</ecNumber>
    </recommendedName>
</protein>
<keyword evidence="3 11" id="KW-0808">Transferase</keyword>
<evidence type="ECO:0000256" key="6">
    <source>
        <dbReference type="ARBA" id="ARBA00038095"/>
    </source>
</evidence>
<name>A0A4R2L6L4_9GAMM</name>
<evidence type="ECO:0000256" key="2">
    <source>
        <dbReference type="ARBA" id="ARBA00022516"/>
    </source>
</evidence>